<name>A0A9D1DMQ3_9FIRM</name>
<dbReference type="InterPro" id="IPR036390">
    <property type="entry name" value="WH_DNA-bd_sf"/>
</dbReference>
<dbReference type="InterPro" id="IPR050397">
    <property type="entry name" value="Env_Response_Regulators"/>
</dbReference>
<dbReference type="InterPro" id="IPR018490">
    <property type="entry name" value="cNMP-bd_dom_sf"/>
</dbReference>
<dbReference type="Gene3D" id="1.10.10.10">
    <property type="entry name" value="Winged helix-like DNA-binding domain superfamily/Winged helix DNA-binding domain"/>
    <property type="match status" value="1"/>
</dbReference>
<reference evidence="5" key="2">
    <citation type="journal article" date="2021" name="PeerJ">
        <title>Extensive microbial diversity within the chicken gut microbiome revealed by metagenomics and culture.</title>
        <authorList>
            <person name="Gilroy R."/>
            <person name="Ravi A."/>
            <person name="Getino M."/>
            <person name="Pursley I."/>
            <person name="Horton D.L."/>
            <person name="Alikhan N.F."/>
            <person name="Baker D."/>
            <person name="Gharbi K."/>
            <person name="Hall N."/>
            <person name="Watson M."/>
            <person name="Adriaenssens E.M."/>
            <person name="Foster-Nyarko E."/>
            <person name="Jarju S."/>
            <person name="Secka A."/>
            <person name="Antonio M."/>
            <person name="Oren A."/>
            <person name="Chaudhuri R.R."/>
            <person name="La Ragione R."/>
            <person name="Hildebrand F."/>
            <person name="Pallen M.J."/>
        </authorList>
    </citation>
    <scope>NUCLEOTIDE SEQUENCE</scope>
    <source>
        <strain evidence="5">ChiGjej3B3-7149</strain>
    </source>
</reference>
<dbReference type="InterPro" id="IPR000595">
    <property type="entry name" value="cNMP-bd_dom"/>
</dbReference>
<dbReference type="SMART" id="SM00419">
    <property type="entry name" value="HTH_CRP"/>
    <property type="match status" value="1"/>
</dbReference>
<keyword evidence="3" id="KW-0804">Transcription</keyword>
<evidence type="ECO:0000256" key="1">
    <source>
        <dbReference type="ARBA" id="ARBA00023015"/>
    </source>
</evidence>
<evidence type="ECO:0000259" key="4">
    <source>
        <dbReference type="PROSITE" id="PS51063"/>
    </source>
</evidence>
<dbReference type="InterPro" id="IPR012318">
    <property type="entry name" value="HTH_CRP"/>
</dbReference>
<evidence type="ECO:0000313" key="5">
    <source>
        <dbReference type="EMBL" id="HIR55637.1"/>
    </source>
</evidence>
<dbReference type="GO" id="GO:0003700">
    <property type="term" value="F:DNA-binding transcription factor activity"/>
    <property type="evidence" value="ECO:0007669"/>
    <property type="project" value="TreeGrafter"/>
</dbReference>
<reference evidence="5" key="1">
    <citation type="submission" date="2020-10" db="EMBL/GenBank/DDBJ databases">
        <authorList>
            <person name="Gilroy R."/>
        </authorList>
    </citation>
    <scope>NUCLEOTIDE SEQUENCE</scope>
    <source>
        <strain evidence="5">ChiGjej3B3-7149</strain>
    </source>
</reference>
<organism evidence="5 6">
    <name type="scientific">Candidatus Scatomorpha intestinigallinarum</name>
    <dbReference type="NCBI Taxonomy" id="2840923"/>
    <lineage>
        <taxon>Bacteria</taxon>
        <taxon>Bacillati</taxon>
        <taxon>Bacillota</taxon>
        <taxon>Clostridia</taxon>
        <taxon>Eubacteriales</taxon>
        <taxon>Candidatus Scatomorpha</taxon>
    </lineage>
</organism>
<keyword evidence="1" id="KW-0805">Transcription regulation</keyword>
<dbReference type="Pfam" id="PF00027">
    <property type="entry name" value="cNMP_binding"/>
    <property type="match status" value="1"/>
</dbReference>
<dbReference type="InterPro" id="IPR036388">
    <property type="entry name" value="WH-like_DNA-bd_sf"/>
</dbReference>
<dbReference type="PANTHER" id="PTHR24567">
    <property type="entry name" value="CRP FAMILY TRANSCRIPTIONAL REGULATORY PROTEIN"/>
    <property type="match status" value="1"/>
</dbReference>
<accession>A0A9D1DMQ3</accession>
<evidence type="ECO:0000256" key="3">
    <source>
        <dbReference type="ARBA" id="ARBA00023163"/>
    </source>
</evidence>
<evidence type="ECO:0000313" key="6">
    <source>
        <dbReference type="Proteomes" id="UP000824238"/>
    </source>
</evidence>
<dbReference type="SUPFAM" id="SSF51206">
    <property type="entry name" value="cAMP-binding domain-like"/>
    <property type="match status" value="1"/>
</dbReference>
<dbReference type="GO" id="GO:0003677">
    <property type="term" value="F:DNA binding"/>
    <property type="evidence" value="ECO:0007669"/>
    <property type="project" value="UniProtKB-KW"/>
</dbReference>
<comment type="caution">
    <text evidence="5">The sequence shown here is derived from an EMBL/GenBank/DDBJ whole genome shotgun (WGS) entry which is preliminary data.</text>
</comment>
<dbReference type="InterPro" id="IPR014710">
    <property type="entry name" value="RmlC-like_jellyroll"/>
</dbReference>
<dbReference type="CDD" id="cd00038">
    <property type="entry name" value="CAP_ED"/>
    <property type="match status" value="1"/>
</dbReference>
<protein>
    <submittedName>
        <fullName evidence="5">Crp/Fnr family transcriptional regulator</fullName>
    </submittedName>
</protein>
<feature type="domain" description="HTH crp-type" evidence="4">
    <location>
        <begin position="146"/>
        <end position="212"/>
    </location>
</feature>
<dbReference type="EMBL" id="DVHH01000203">
    <property type="protein sequence ID" value="HIR55637.1"/>
    <property type="molecule type" value="Genomic_DNA"/>
</dbReference>
<dbReference type="Pfam" id="PF13545">
    <property type="entry name" value="HTH_Crp_2"/>
    <property type="match status" value="1"/>
</dbReference>
<evidence type="ECO:0000256" key="2">
    <source>
        <dbReference type="ARBA" id="ARBA00023125"/>
    </source>
</evidence>
<gene>
    <name evidence="5" type="ORF">IAD36_08605</name>
</gene>
<proteinExistence type="predicted"/>
<dbReference type="AlphaFoldDB" id="A0A9D1DMQ3"/>
<dbReference type="Gene3D" id="2.60.120.10">
    <property type="entry name" value="Jelly Rolls"/>
    <property type="match status" value="1"/>
</dbReference>
<dbReference type="SUPFAM" id="SSF46785">
    <property type="entry name" value="Winged helix' DNA-binding domain"/>
    <property type="match status" value="1"/>
</dbReference>
<keyword evidence="2" id="KW-0238">DNA-binding</keyword>
<dbReference type="PROSITE" id="PS51063">
    <property type="entry name" value="HTH_CRP_2"/>
    <property type="match status" value="1"/>
</dbReference>
<dbReference type="PANTHER" id="PTHR24567:SF74">
    <property type="entry name" value="HTH-TYPE TRANSCRIPTIONAL REGULATOR ARCR"/>
    <property type="match status" value="1"/>
</dbReference>
<dbReference type="Proteomes" id="UP000824238">
    <property type="component" value="Unassembled WGS sequence"/>
</dbReference>
<dbReference type="GO" id="GO:0005829">
    <property type="term" value="C:cytosol"/>
    <property type="evidence" value="ECO:0007669"/>
    <property type="project" value="TreeGrafter"/>
</dbReference>
<sequence length="225" mass="25307">MELSAFFPGVWDKLNDTQRRALTAAASPRRLAQGELLHGAGAECLGLLALQRGRLRAFMLSEAGREITLYRLFERDICLFSASCMVRSLQFDISIEAERDSELLVISPEVYRRVMEQSAPLANYTNELMASRFSEVMWLVEQVLWKSFDRRLAAFLLEESALEGGPELGLTHERIAAHLGTAREVVTRMLRYFQAEGLVSLSRGALRIEDEAGLEALAEQGRREA</sequence>